<dbReference type="InterPro" id="IPR016181">
    <property type="entry name" value="Acyl_CoA_acyltransferase"/>
</dbReference>
<reference evidence="2" key="1">
    <citation type="submission" date="2021-01" db="EMBL/GenBank/DDBJ databases">
        <authorList>
            <person name="Kaushik A."/>
        </authorList>
    </citation>
    <scope>NUCLEOTIDE SEQUENCE</scope>
    <source>
        <strain evidence="2">AG1-1C</strain>
    </source>
</reference>
<evidence type="ECO:0000256" key="1">
    <source>
        <dbReference type="SAM" id="MobiDB-lite"/>
    </source>
</evidence>
<comment type="caution">
    <text evidence="2">The sequence shown here is derived from an EMBL/GenBank/DDBJ whole genome shotgun (WGS) entry which is preliminary data.</text>
</comment>
<sequence length="305" mass="34068">MSNPSSKPIGLEIDLLETQGGKVPLEYFHKLISQLQKNHSLDHLSASPASAGEFDVVYIILSKGTLYEETETNAYECIIIDGWSCWPAGFAYLLVPPNRRREKANISGGDNGPSDTADIKIALLPIAQTRGFGRFVIRTLLSHAFDALGIRRVTASILCPIQPSHSVAQKKQVGFNTKQLCWIFEKFGFKFEGISRGALMSMSVVEGEEPVWHDVHRMSMLITDYFQEKRSLSLSAMRSFSREFPLKVVQQSPWEIMIQRQEKEKHDVESWSKRPNDASANDACGNDGEASDDETVLGGDEISEK</sequence>
<feature type="region of interest" description="Disordered" evidence="1">
    <location>
        <begin position="265"/>
        <end position="305"/>
    </location>
</feature>
<feature type="compositionally biased region" description="Basic and acidic residues" evidence="1">
    <location>
        <begin position="265"/>
        <end position="276"/>
    </location>
</feature>
<gene>
    <name evidence="2" type="ORF">RDB_LOCUS55932</name>
</gene>
<dbReference type="Proteomes" id="UP000663846">
    <property type="component" value="Unassembled WGS sequence"/>
</dbReference>
<dbReference type="EMBL" id="CAJMWS010000303">
    <property type="protein sequence ID" value="CAE6401784.1"/>
    <property type="molecule type" value="Genomic_DNA"/>
</dbReference>
<evidence type="ECO:0000313" key="2">
    <source>
        <dbReference type="EMBL" id="CAE6401784.1"/>
    </source>
</evidence>
<dbReference type="Gene3D" id="3.40.630.30">
    <property type="match status" value="1"/>
</dbReference>
<dbReference type="AlphaFoldDB" id="A0A8H3A3T6"/>
<evidence type="ECO:0008006" key="4">
    <source>
        <dbReference type="Google" id="ProtNLM"/>
    </source>
</evidence>
<organism evidence="2 3">
    <name type="scientific">Rhizoctonia solani</name>
    <dbReference type="NCBI Taxonomy" id="456999"/>
    <lineage>
        <taxon>Eukaryota</taxon>
        <taxon>Fungi</taxon>
        <taxon>Dikarya</taxon>
        <taxon>Basidiomycota</taxon>
        <taxon>Agaricomycotina</taxon>
        <taxon>Agaricomycetes</taxon>
        <taxon>Cantharellales</taxon>
        <taxon>Ceratobasidiaceae</taxon>
        <taxon>Rhizoctonia</taxon>
    </lineage>
</organism>
<accession>A0A8H3A3T6</accession>
<proteinExistence type="predicted"/>
<protein>
    <recommendedName>
        <fullName evidence="4">N-acetyltransferase domain-containing protein</fullName>
    </recommendedName>
</protein>
<feature type="compositionally biased region" description="Acidic residues" evidence="1">
    <location>
        <begin position="289"/>
        <end position="305"/>
    </location>
</feature>
<name>A0A8H3A3T6_9AGAM</name>
<evidence type="ECO:0000313" key="3">
    <source>
        <dbReference type="Proteomes" id="UP000663846"/>
    </source>
</evidence>
<dbReference type="SUPFAM" id="SSF55729">
    <property type="entry name" value="Acyl-CoA N-acyltransferases (Nat)"/>
    <property type="match status" value="1"/>
</dbReference>